<accession>A0A428JPI2</accession>
<name>A0A428JPI2_9BACT</name>
<dbReference type="OrthoDB" id="488984at2"/>
<comment type="caution">
    <text evidence="1">The sequence shown here is derived from an EMBL/GenBank/DDBJ whole genome shotgun (WGS) entry which is preliminary data.</text>
</comment>
<dbReference type="RefSeq" id="WP_125427695.1">
    <property type="nucleotide sequence ID" value="NZ_RWIS01000003.1"/>
</dbReference>
<protein>
    <submittedName>
        <fullName evidence="1">Uncharacterized protein</fullName>
    </submittedName>
</protein>
<sequence>MKSPNRIRVDFERPSHGWLPVKVIMNDFELDINTSDVPFNPIYLLYLAILDVVDGIASKVWWHLEPAGYYFDFTQPQPGVYRLGISYHSDSQVSEFMHETKGSAADVILPFCRAIKNLSSYKYDEQDWPSLEEKQLNRLSNVIELLKKRA</sequence>
<dbReference type="EMBL" id="RWIS01000003">
    <property type="protein sequence ID" value="RSK35233.1"/>
    <property type="molecule type" value="Genomic_DNA"/>
</dbReference>
<evidence type="ECO:0000313" key="1">
    <source>
        <dbReference type="EMBL" id="RSK35233.1"/>
    </source>
</evidence>
<evidence type="ECO:0000313" key="2">
    <source>
        <dbReference type="Proteomes" id="UP000280066"/>
    </source>
</evidence>
<dbReference type="AlphaFoldDB" id="A0A428JPI2"/>
<gene>
    <name evidence="1" type="ORF">EI290_05910</name>
</gene>
<keyword evidence="2" id="KW-1185">Reference proteome</keyword>
<reference evidence="1 2" key="1">
    <citation type="submission" date="2018-12" db="EMBL/GenBank/DDBJ databases">
        <authorList>
            <person name="Feng G."/>
            <person name="Zhu H."/>
        </authorList>
    </citation>
    <scope>NUCLEOTIDE SEQUENCE [LARGE SCALE GENOMIC DNA]</scope>
    <source>
        <strain evidence="1 2">9PBR-2</strain>
    </source>
</reference>
<dbReference type="Proteomes" id="UP000280066">
    <property type="component" value="Unassembled WGS sequence"/>
</dbReference>
<organism evidence="1 2">
    <name type="scientific">Hymenobacter metallilatus</name>
    <dbReference type="NCBI Taxonomy" id="2493666"/>
    <lineage>
        <taxon>Bacteria</taxon>
        <taxon>Pseudomonadati</taxon>
        <taxon>Bacteroidota</taxon>
        <taxon>Cytophagia</taxon>
        <taxon>Cytophagales</taxon>
        <taxon>Hymenobacteraceae</taxon>
        <taxon>Hymenobacter</taxon>
    </lineage>
</organism>
<proteinExistence type="predicted"/>